<feature type="non-terminal residue" evidence="2">
    <location>
        <position position="1"/>
    </location>
</feature>
<dbReference type="InterPro" id="IPR036877">
    <property type="entry name" value="SUI1_dom_sf"/>
</dbReference>
<evidence type="ECO:0000313" key="2">
    <source>
        <dbReference type="EMBL" id="CAE8628318.1"/>
    </source>
</evidence>
<dbReference type="EMBL" id="CAJNNV010029372">
    <property type="protein sequence ID" value="CAE8628318.1"/>
    <property type="molecule type" value="Genomic_DNA"/>
</dbReference>
<accession>A0A813GPP0</accession>
<proteinExistence type="predicted"/>
<comment type="caution">
    <text evidence="2">The sequence shown here is derived from an EMBL/GenBank/DDBJ whole genome shotgun (WGS) entry which is preliminary data.</text>
</comment>
<dbReference type="AlphaFoldDB" id="A0A813GPP0"/>
<dbReference type="OrthoDB" id="439458at2759"/>
<dbReference type="Pfam" id="PF01253">
    <property type="entry name" value="SUI1"/>
    <property type="match status" value="1"/>
</dbReference>
<sequence>MSPTSRGQTLPSCGFAVAASKKGELPLKVEKRAKGKKVTIIPNVLGDASSLARTLQTMLGVGGSVRQVEKDSWAVEIQGDQVARVTKALLDFGCLRGLSSSGLEAARSLSSDTKRSDSAVDRTAATKFLAQTRSGAAMSPEQERKRKLDQEAEFYGRFWEVLGSSGSGDAIAVWEDSDFGASASEQAADALRTAPAALPVLNAALQALGMLAEAGRAIKEFWDSSGFTMAQFRKMALNPGARLMGEGPGRKAEPTNLKSRQKLSDWRGAGSRKANFFSPSCSAIDNYERGKAGGKGRLESDDTPDVASSLVEEEDEDGWLRALLSYCVPLPSPQSRLDAAEAAAVSKKALRSLDADARIAKDLEGVQQAIPGVVCLLDCSTFGL</sequence>
<feature type="domain" description="SUI1" evidence="1">
    <location>
        <begin position="25"/>
        <end position="93"/>
    </location>
</feature>
<dbReference type="GO" id="GO:0003743">
    <property type="term" value="F:translation initiation factor activity"/>
    <property type="evidence" value="ECO:0007669"/>
    <property type="project" value="InterPro"/>
</dbReference>
<dbReference type="Proteomes" id="UP000654075">
    <property type="component" value="Unassembled WGS sequence"/>
</dbReference>
<name>A0A813GPP0_POLGL</name>
<evidence type="ECO:0000313" key="3">
    <source>
        <dbReference type="Proteomes" id="UP000654075"/>
    </source>
</evidence>
<dbReference type="Gene3D" id="3.30.780.10">
    <property type="entry name" value="SUI1-like domain"/>
    <property type="match status" value="1"/>
</dbReference>
<keyword evidence="3" id="KW-1185">Reference proteome</keyword>
<gene>
    <name evidence="2" type="ORF">PGLA1383_LOCUS44981</name>
</gene>
<organism evidence="2 3">
    <name type="scientific">Polarella glacialis</name>
    <name type="common">Dinoflagellate</name>
    <dbReference type="NCBI Taxonomy" id="89957"/>
    <lineage>
        <taxon>Eukaryota</taxon>
        <taxon>Sar</taxon>
        <taxon>Alveolata</taxon>
        <taxon>Dinophyceae</taxon>
        <taxon>Suessiales</taxon>
        <taxon>Suessiaceae</taxon>
        <taxon>Polarella</taxon>
    </lineage>
</organism>
<evidence type="ECO:0000259" key="1">
    <source>
        <dbReference type="PROSITE" id="PS50296"/>
    </source>
</evidence>
<protein>
    <recommendedName>
        <fullName evidence="1">SUI1 domain-containing protein</fullName>
    </recommendedName>
</protein>
<dbReference type="SUPFAM" id="SSF55159">
    <property type="entry name" value="eIF1-like"/>
    <property type="match status" value="1"/>
</dbReference>
<dbReference type="InterPro" id="IPR001950">
    <property type="entry name" value="SUI1"/>
</dbReference>
<reference evidence="2" key="1">
    <citation type="submission" date="2021-02" db="EMBL/GenBank/DDBJ databases">
        <authorList>
            <person name="Dougan E. K."/>
            <person name="Rhodes N."/>
            <person name="Thang M."/>
            <person name="Chan C."/>
        </authorList>
    </citation>
    <scope>NUCLEOTIDE SEQUENCE</scope>
</reference>
<dbReference type="PROSITE" id="PS50296">
    <property type="entry name" value="SUI1"/>
    <property type="match status" value="1"/>
</dbReference>